<comment type="caution">
    <text evidence="1">The sequence shown here is derived from an EMBL/GenBank/DDBJ whole genome shotgun (WGS) entry which is preliminary data.</text>
</comment>
<dbReference type="EMBL" id="BGZK01001462">
    <property type="protein sequence ID" value="GBP80416.1"/>
    <property type="molecule type" value="Genomic_DNA"/>
</dbReference>
<protein>
    <submittedName>
        <fullName evidence="1">Uncharacterized protein</fullName>
    </submittedName>
</protein>
<evidence type="ECO:0000313" key="1">
    <source>
        <dbReference type="EMBL" id="GBP80416.1"/>
    </source>
</evidence>
<dbReference type="AlphaFoldDB" id="A0A4C1YVU1"/>
<gene>
    <name evidence="1" type="ORF">EVAR_59091_1</name>
</gene>
<sequence>MLIIYQQRCKTSFTITSFRKSSLHTKWVPYNLIDEQKDHRTWTGSGIGLKTGRGTELMAKTGADETGVKTERGTNELFLFYKIWRDYLPTASSKLELRSKGIVTSKVARASGAPTRDTAVPALMMVIRKLRRVLQIPGGSTGPVLNTAARGRGAARACIIHGAAAVSLRSLSAM</sequence>
<name>A0A4C1YVU1_EUMVA</name>
<proteinExistence type="predicted"/>
<reference evidence="1 2" key="1">
    <citation type="journal article" date="2019" name="Commun. Biol.">
        <title>The bagworm genome reveals a unique fibroin gene that provides high tensile strength.</title>
        <authorList>
            <person name="Kono N."/>
            <person name="Nakamura H."/>
            <person name="Ohtoshi R."/>
            <person name="Tomita M."/>
            <person name="Numata K."/>
            <person name="Arakawa K."/>
        </authorList>
    </citation>
    <scope>NUCLEOTIDE SEQUENCE [LARGE SCALE GENOMIC DNA]</scope>
</reference>
<keyword evidence="2" id="KW-1185">Reference proteome</keyword>
<evidence type="ECO:0000313" key="2">
    <source>
        <dbReference type="Proteomes" id="UP000299102"/>
    </source>
</evidence>
<accession>A0A4C1YVU1</accession>
<dbReference type="Proteomes" id="UP000299102">
    <property type="component" value="Unassembled WGS sequence"/>
</dbReference>
<organism evidence="1 2">
    <name type="scientific">Eumeta variegata</name>
    <name type="common">Bagworm moth</name>
    <name type="synonym">Eumeta japonica</name>
    <dbReference type="NCBI Taxonomy" id="151549"/>
    <lineage>
        <taxon>Eukaryota</taxon>
        <taxon>Metazoa</taxon>
        <taxon>Ecdysozoa</taxon>
        <taxon>Arthropoda</taxon>
        <taxon>Hexapoda</taxon>
        <taxon>Insecta</taxon>
        <taxon>Pterygota</taxon>
        <taxon>Neoptera</taxon>
        <taxon>Endopterygota</taxon>
        <taxon>Lepidoptera</taxon>
        <taxon>Glossata</taxon>
        <taxon>Ditrysia</taxon>
        <taxon>Tineoidea</taxon>
        <taxon>Psychidae</taxon>
        <taxon>Oiketicinae</taxon>
        <taxon>Eumeta</taxon>
    </lineage>
</organism>